<accession>A0AAW0EA95</accession>
<dbReference type="EMBL" id="JAWWNJ010000003">
    <property type="protein sequence ID" value="KAK7059885.1"/>
    <property type="molecule type" value="Genomic_DNA"/>
</dbReference>
<name>A0AAW0EA95_9AGAR</name>
<evidence type="ECO:0000313" key="3">
    <source>
        <dbReference type="Proteomes" id="UP001362999"/>
    </source>
</evidence>
<organism evidence="2 3">
    <name type="scientific">Favolaschia claudopus</name>
    <dbReference type="NCBI Taxonomy" id="2862362"/>
    <lineage>
        <taxon>Eukaryota</taxon>
        <taxon>Fungi</taxon>
        <taxon>Dikarya</taxon>
        <taxon>Basidiomycota</taxon>
        <taxon>Agaricomycotina</taxon>
        <taxon>Agaricomycetes</taxon>
        <taxon>Agaricomycetidae</taxon>
        <taxon>Agaricales</taxon>
        <taxon>Marasmiineae</taxon>
        <taxon>Mycenaceae</taxon>
        <taxon>Favolaschia</taxon>
    </lineage>
</organism>
<keyword evidence="1" id="KW-0812">Transmembrane</keyword>
<keyword evidence="1" id="KW-0472">Membrane</keyword>
<keyword evidence="3" id="KW-1185">Reference proteome</keyword>
<evidence type="ECO:0000256" key="1">
    <source>
        <dbReference type="SAM" id="Phobius"/>
    </source>
</evidence>
<feature type="non-terminal residue" evidence="2">
    <location>
        <position position="72"/>
    </location>
</feature>
<protein>
    <submittedName>
        <fullName evidence="2">Uncharacterized protein</fullName>
    </submittedName>
</protein>
<comment type="caution">
    <text evidence="2">The sequence shown here is derived from an EMBL/GenBank/DDBJ whole genome shotgun (WGS) entry which is preliminary data.</text>
</comment>
<dbReference type="AlphaFoldDB" id="A0AAW0EA95"/>
<reference evidence="2 3" key="1">
    <citation type="journal article" date="2024" name="J Genomics">
        <title>Draft genome sequencing and assembly of Favolaschia claudopus CIRM-BRFM 2984 isolated from oak limbs.</title>
        <authorList>
            <person name="Navarro D."/>
            <person name="Drula E."/>
            <person name="Chaduli D."/>
            <person name="Cazenave R."/>
            <person name="Ahrendt S."/>
            <person name="Wang J."/>
            <person name="Lipzen A."/>
            <person name="Daum C."/>
            <person name="Barry K."/>
            <person name="Grigoriev I.V."/>
            <person name="Favel A."/>
            <person name="Rosso M.N."/>
            <person name="Martin F."/>
        </authorList>
    </citation>
    <scope>NUCLEOTIDE SEQUENCE [LARGE SCALE GENOMIC DNA]</scope>
    <source>
        <strain evidence="2 3">CIRM-BRFM 2984</strain>
    </source>
</reference>
<feature type="non-terminal residue" evidence="2">
    <location>
        <position position="1"/>
    </location>
</feature>
<proteinExistence type="predicted"/>
<sequence>YLRSPLRPPFLFFVMIITNQSFLSCESSGLLSISYFVSCQCTLIITSSCAILSFRILRRTPTTSIHPSIRYV</sequence>
<keyword evidence="1" id="KW-1133">Transmembrane helix</keyword>
<dbReference type="Proteomes" id="UP001362999">
    <property type="component" value="Unassembled WGS sequence"/>
</dbReference>
<evidence type="ECO:0000313" key="2">
    <source>
        <dbReference type="EMBL" id="KAK7059885.1"/>
    </source>
</evidence>
<gene>
    <name evidence="2" type="ORF">R3P38DRAFT_2838388</name>
</gene>
<feature type="transmembrane region" description="Helical" evidence="1">
    <location>
        <begin position="33"/>
        <end position="54"/>
    </location>
</feature>